<dbReference type="PROSITE" id="PS51898">
    <property type="entry name" value="TYR_RECOMBINASE"/>
    <property type="match status" value="1"/>
</dbReference>
<dbReference type="PANTHER" id="PTHR30349:SF88">
    <property type="entry name" value="BLL1584 PROTEIN"/>
    <property type="match status" value="1"/>
</dbReference>
<keyword evidence="2" id="KW-0233">DNA recombination</keyword>
<dbReference type="SUPFAM" id="SSF56349">
    <property type="entry name" value="DNA breaking-rejoining enzymes"/>
    <property type="match status" value="1"/>
</dbReference>
<evidence type="ECO:0000256" key="2">
    <source>
        <dbReference type="ARBA" id="ARBA00023172"/>
    </source>
</evidence>
<evidence type="ECO:0000256" key="1">
    <source>
        <dbReference type="ARBA" id="ARBA00022908"/>
    </source>
</evidence>
<reference evidence="5 6" key="1">
    <citation type="submission" date="2023-03" db="EMBL/GenBank/DDBJ databases">
        <title>Halomonas sp. nov., isolated from Korean tranditional fermented seafood 'Jeotgal'.</title>
        <authorList>
            <person name="Kim B."/>
            <person name="Shin N.-R."/>
        </authorList>
    </citation>
    <scope>NUCLEOTIDE SEQUENCE [LARGE SCALE GENOMIC DNA]</scope>
    <source>
        <strain evidence="5 6">SG2L-4</strain>
    </source>
</reference>
<accession>A0ABY9Z0Q2</accession>
<dbReference type="Proteomes" id="UP001301869">
    <property type="component" value="Chromosome"/>
</dbReference>
<gene>
    <name evidence="5" type="ORF">P1P91_00290</name>
</gene>
<evidence type="ECO:0000256" key="3">
    <source>
        <dbReference type="SAM" id="MobiDB-lite"/>
    </source>
</evidence>
<keyword evidence="1" id="KW-0229">DNA integration</keyword>
<evidence type="ECO:0000259" key="4">
    <source>
        <dbReference type="PROSITE" id="PS51898"/>
    </source>
</evidence>
<proteinExistence type="predicted"/>
<dbReference type="RefSeq" id="WP_311883733.1">
    <property type="nucleotide sequence ID" value="NZ_CP119391.1"/>
</dbReference>
<dbReference type="EMBL" id="CP119391">
    <property type="protein sequence ID" value="WNK20170.1"/>
    <property type="molecule type" value="Genomic_DNA"/>
</dbReference>
<dbReference type="InterPro" id="IPR013762">
    <property type="entry name" value="Integrase-like_cat_sf"/>
</dbReference>
<dbReference type="InterPro" id="IPR011010">
    <property type="entry name" value="DNA_brk_join_enz"/>
</dbReference>
<keyword evidence="6" id="KW-1185">Reference proteome</keyword>
<feature type="region of interest" description="Disordered" evidence="3">
    <location>
        <begin position="321"/>
        <end position="347"/>
    </location>
</feature>
<dbReference type="PANTHER" id="PTHR30349">
    <property type="entry name" value="PHAGE INTEGRASE-RELATED"/>
    <property type="match status" value="1"/>
</dbReference>
<name>A0ABY9Z0Q2_9GAMM</name>
<dbReference type="InterPro" id="IPR002104">
    <property type="entry name" value="Integrase_catalytic"/>
</dbReference>
<dbReference type="Gene3D" id="1.10.443.10">
    <property type="entry name" value="Intergrase catalytic core"/>
    <property type="match status" value="1"/>
</dbReference>
<protein>
    <recommendedName>
        <fullName evidence="4">Tyr recombinase domain-containing protein</fullName>
    </recommendedName>
</protein>
<evidence type="ECO:0000313" key="5">
    <source>
        <dbReference type="EMBL" id="WNK20170.1"/>
    </source>
</evidence>
<feature type="domain" description="Tyr recombinase" evidence="4">
    <location>
        <begin position="528"/>
        <end position="738"/>
    </location>
</feature>
<sequence>MDVITSEKLVSHWQVEGNQLVKAPSLSDTYWMLDAMLGSSKLPHVSLNAADVKNLAKEFFEYRRTIQKPITQRQARKRVNRLLEQMNTLPNINAVLIPEPILTHRPTALPHSQQSFSSAMQMVELDRHVLKWSRQENTVSAWLTALAIRFMTNLGMGEKVMLGTLSQLTLRHVDKKNKILFIPSSPEALDGDGHYRMILPDDVWVPLRAIVTRLKERPEEAWLFAENESVSSLSVKERRQWLRQHCFSETRQLLNFHRENGKASSACLTTWPKIVKASQHVPVLKGTPSLWSTLLRDYPLPTCTPVPLRLGQSDAHYYAPGNRLGRLPDRQNRRGPAPSRDKALSDSNSAITRPAGVLMVSTEHLPRDWPRRVKNILQQFLSSTSLLSKKAVKAKKYDRDMQYVLEYYEQRLGQLMGFAGNYPLWLLHFLYHQLRTEGNTIGTAKTYLSRLTPITMLYHGAILDMSDWDDEVIIELEMAAREGSRWSERTLEAYRGAMRSFIRFCQQSGILEDVSLPRRANTLTPSVLRTRILSPDHMHSIWEELTKGEPDGASRPMMALIIELGFYGGLRASEVESLTVNDIQFGVSDEPEHASCWVDILGGKTAAARRRIALHVMAPPPVIRQLHGWVAVRRQDCSDDALEDIALFGPRHSSQAYERRYLITLVIEEMRSRLGEDIDFHGLRHAAVSWTLLRLHAAQHPGFADTLQHRHHWMFQPQPLQEVLTFFCGAEGTDTIARGTILLHVAKWIGHRDPATLLENYAHTLGLIHSDILAPSRRSATSL</sequence>
<evidence type="ECO:0000313" key="6">
    <source>
        <dbReference type="Proteomes" id="UP001301869"/>
    </source>
</evidence>
<dbReference type="InterPro" id="IPR050090">
    <property type="entry name" value="Tyrosine_recombinase_XerCD"/>
</dbReference>
<organism evidence="5 6">
    <name type="scientific">Halomonas piscis</name>
    <dbReference type="NCBI Taxonomy" id="3031727"/>
    <lineage>
        <taxon>Bacteria</taxon>
        <taxon>Pseudomonadati</taxon>
        <taxon>Pseudomonadota</taxon>
        <taxon>Gammaproteobacteria</taxon>
        <taxon>Oceanospirillales</taxon>
        <taxon>Halomonadaceae</taxon>
        <taxon>Halomonas</taxon>
    </lineage>
</organism>